<dbReference type="Pfam" id="PF01266">
    <property type="entry name" value="DAO"/>
    <property type="match status" value="1"/>
</dbReference>
<feature type="binding site" evidence="6">
    <location>
        <position position="191"/>
    </location>
    <ligand>
        <name>FAD</name>
        <dbReference type="ChEBI" id="CHEBI:57692"/>
    </ligand>
</feature>
<dbReference type="InterPro" id="IPR023209">
    <property type="entry name" value="DAO"/>
</dbReference>
<evidence type="ECO:0000256" key="3">
    <source>
        <dbReference type="ARBA" id="ARBA00022630"/>
    </source>
</evidence>
<protein>
    <submittedName>
        <fullName evidence="8">D-aspartate oxidase</fullName>
    </submittedName>
</protein>
<comment type="caution">
    <text evidence="8">The sequence shown here is derived from an EMBL/GenBank/DDBJ whole genome shotgun (WGS) entry which is preliminary data.</text>
</comment>
<dbReference type="GO" id="GO:0019478">
    <property type="term" value="P:D-amino acid catabolic process"/>
    <property type="evidence" value="ECO:0007669"/>
    <property type="project" value="TreeGrafter"/>
</dbReference>
<evidence type="ECO:0000256" key="4">
    <source>
        <dbReference type="ARBA" id="ARBA00022827"/>
    </source>
</evidence>
<keyword evidence="9" id="KW-1185">Reference proteome</keyword>
<accession>A0AAW2ZPS3</accession>
<evidence type="ECO:0000256" key="2">
    <source>
        <dbReference type="ARBA" id="ARBA00006730"/>
    </source>
</evidence>
<dbReference type="InterPro" id="IPR006076">
    <property type="entry name" value="FAD-dep_OxRdtase"/>
</dbReference>
<dbReference type="GO" id="GO:0003884">
    <property type="term" value="F:D-amino-acid oxidase activity"/>
    <property type="evidence" value="ECO:0007669"/>
    <property type="project" value="InterPro"/>
</dbReference>
<proteinExistence type="inferred from homology"/>
<dbReference type="AlphaFoldDB" id="A0AAW2ZPS3"/>
<dbReference type="SUPFAM" id="SSF51971">
    <property type="entry name" value="Nucleotide-binding domain"/>
    <property type="match status" value="1"/>
</dbReference>
<evidence type="ECO:0000313" key="8">
    <source>
        <dbReference type="EMBL" id="KAL0491424.1"/>
    </source>
</evidence>
<evidence type="ECO:0000256" key="5">
    <source>
        <dbReference type="ARBA" id="ARBA00023002"/>
    </source>
</evidence>
<feature type="binding site" evidence="6">
    <location>
        <position position="330"/>
    </location>
    <ligand>
        <name>D-dopa</name>
        <dbReference type="ChEBI" id="CHEBI:149689"/>
    </ligand>
</feature>
<feature type="domain" description="FAD dependent oxidoreductase" evidence="7">
    <location>
        <begin position="6"/>
        <end position="344"/>
    </location>
</feature>
<sequence>MKSSNVIIVGAGVIGLQTAICILKECRDVSVTVWSDKKGLDTTSSGAGASWTPEIGVGPANDVKEYSYQTLKRLTQLSTNVESGVYLRTGYRFGRDDLPTTGEPAHPQDFHSCGFGDLQLITRSNDKDGVLENPTYKYAWKYIVPCVNMEKYLIYLESQYYKLGGNPIVQKRVGSINEFNNNNCDVVVNCTGLGSFELFKDKDVIPVRGQLVRVQFNPKQSGFHQNNYFLRDKGEHGSTYIYPKGEGIFTMGGTFEIGKFNMEPSTEIAQNILDRCEQMIPQMKIKQNGKVIGHWVGLRPHRKSGIRVEKDLITFDGRVIPVIHNYGHSGSGITMSYGSSLRAAQILNTLLHVGRSKL</sequence>
<feature type="binding site" evidence="6">
    <location>
        <position position="240"/>
    </location>
    <ligand>
        <name>D-dopa</name>
        <dbReference type="ChEBI" id="CHEBI:149689"/>
    </ligand>
</feature>
<dbReference type="SUPFAM" id="SSF54373">
    <property type="entry name" value="FAD-linked reductases, C-terminal domain"/>
    <property type="match status" value="1"/>
</dbReference>
<evidence type="ECO:0000256" key="6">
    <source>
        <dbReference type="PIRSR" id="PIRSR000189-1"/>
    </source>
</evidence>
<keyword evidence="3" id="KW-0285">Flavoprotein</keyword>
<name>A0AAW2ZPS3_9EUKA</name>
<feature type="binding site" evidence="6">
    <location>
        <begin position="43"/>
        <end position="44"/>
    </location>
    <ligand>
        <name>FAD</name>
        <dbReference type="ChEBI" id="CHEBI:57692"/>
    </ligand>
</feature>
<dbReference type="Gene3D" id="3.40.50.720">
    <property type="entry name" value="NAD(P)-binding Rossmann-like Domain"/>
    <property type="match status" value="1"/>
</dbReference>
<feature type="binding site" evidence="6">
    <location>
        <position position="173"/>
    </location>
    <ligand>
        <name>FAD</name>
        <dbReference type="ChEBI" id="CHEBI:57692"/>
    </ligand>
</feature>
<dbReference type="PANTHER" id="PTHR11530:SF11">
    <property type="entry name" value="D-ASPARTATE OXIDASE"/>
    <property type="match status" value="1"/>
</dbReference>
<dbReference type="PANTHER" id="PTHR11530">
    <property type="entry name" value="D-AMINO ACID OXIDASE"/>
    <property type="match status" value="1"/>
</dbReference>
<dbReference type="GO" id="GO:0005737">
    <property type="term" value="C:cytoplasm"/>
    <property type="evidence" value="ECO:0007669"/>
    <property type="project" value="TreeGrafter"/>
</dbReference>
<dbReference type="EMBL" id="JAOPGA020001798">
    <property type="protein sequence ID" value="KAL0491424.1"/>
    <property type="molecule type" value="Genomic_DNA"/>
</dbReference>
<reference evidence="8 9" key="1">
    <citation type="submission" date="2024-03" db="EMBL/GenBank/DDBJ databases">
        <title>The Acrasis kona genome and developmental transcriptomes reveal deep origins of eukaryotic multicellular pathways.</title>
        <authorList>
            <person name="Sheikh S."/>
            <person name="Fu C.-J."/>
            <person name="Brown M.W."/>
            <person name="Baldauf S.L."/>
        </authorList>
    </citation>
    <scope>NUCLEOTIDE SEQUENCE [LARGE SCALE GENOMIC DNA]</scope>
    <source>
        <strain evidence="8 9">ATCC MYA-3509</strain>
    </source>
</reference>
<organism evidence="8 9">
    <name type="scientific">Acrasis kona</name>
    <dbReference type="NCBI Taxonomy" id="1008807"/>
    <lineage>
        <taxon>Eukaryota</taxon>
        <taxon>Discoba</taxon>
        <taxon>Heterolobosea</taxon>
        <taxon>Tetramitia</taxon>
        <taxon>Eutetramitia</taxon>
        <taxon>Acrasidae</taxon>
        <taxon>Acrasis</taxon>
    </lineage>
</organism>
<feature type="binding site" evidence="6">
    <location>
        <position position="299"/>
    </location>
    <ligand>
        <name>D-dopa</name>
        <dbReference type="ChEBI" id="CHEBI:149689"/>
    </ligand>
</feature>
<keyword evidence="4 6" id="KW-0274">FAD</keyword>
<evidence type="ECO:0000256" key="1">
    <source>
        <dbReference type="ARBA" id="ARBA00001974"/>
    </source>
</evidence>
<gene>
    <name evidence="8" type="ORF">AKO1_009852</name>
</gene>
<dbReference type="Gene3D" id="3.30.9.10">
    <property type="entry name" value="D-Amino Acid Oxidase, subunit A, domain 2"/>
    <property type="match status" value="1"/>
</dbReference>
<dbReference type="GO" id="GO:0071949">
    <property type="term" value="F:FAD binding"/>
    <property type="evidence" value="ECO:0007669"/>
    <property type="project" value="InterPro"/>
</dbReference>
<keyword evidence="5" id="KW-0560">Oxidoreductase</keyword>
<comment type="similarity">
    <text evidence="2">Belongs to the DAMOX/DASOX family.</text>
</comment>
<evidence type="ECO:0000313" key="9">
    <source>
        <dbReference type="Proteomes" id="UP001431209"/>
    </source>
</evidence>
<dbReference type="PIRSF" id="PIRSF000189">
    <property type="entry name" value="D-aa_oxidase"/>
    <property type="match status" value="1"/>
</dbReference>
<comment type="cofactor">
    <cofactor evidence="1 6">
        <name>FAD</name>
        <dbReference type="ChEBI" id="CHEBI:57692"/>
    </cofactor>
</comment>
<evidence type="ECO:0000259" key="7">
    <source>
        <dbReference type="Pfam" id="PF01266"/>
    </source>
</evidence>
<dbReference type="Proteomes" id="UP001431209">
    <property type="component" value="Unassembled WGS sequence"/>
</dbReference>